<evidence type="ECO:0000313" key="2">
    <source>
        <dbReference type="EMBL" id="HJE25431.1"/>
    </source>
</evidence>
<feature type="signal peptide" evidence="1">
    <location>
        <begin position="1"/>
        <end position="19"/>
    </location>
</feature>
<evidence type="ECO:0008006" key="4">
    <source>
        <dbReference type="Google" id="ProtNLM"/>
    </source>
</evidence>
<sequence>MRTALALLLVLASAPAARAEDDCTRLIDRVRTETKAEVAERSPDFARFNAGPQTSLTLSCAGAGASSVGAQYLGEAPPEAYEALFVQAGHAITGIAPDSLRDATRQARATAQRQRHATVDVAGARVTCAIMKKEQGPLTLCAVIPRSGD</sequence>
<protein>
    <recommendedName>
        <fullName evidence="4">ABC transporter ATPase</fullName>
    </recommendedName>
</protein>
<evidence type="ECO:0000313" key="3">
    <source>
        <dbReference type="Proteomes" id="UP000742631"/>
    </source>
</evidence>
<feature type="chain" id="PRO_5037955178" description="ABC transporter ATPase" evidence="1">
    <location>
        <begin position="20"/>
        <end position="149"/>
    </location>
</feature>
<dbReference type="AlphaFoldDB" id="A0A921JG99"/>
<proteinExistence type="predicted"/>
<accession>A0A921JG99</accession>
<gene>
    <name evidence="2" type="ORF">K8W01_17390</name>
</gene>
<keyword evidence="1" id="KW-0732">Signal</keyword>
<organism evidence="2 3">
    <name type="scientific">Methylorubrum populi</name>
    <dbReference type="NCBI Taxonomy" id="223967"/>
    <lineage>
        <taxon>Bacteria</taxon>
        <taxon>Pseudomonadati</taxon>
        <taxon>Pseudomonadota</taxon>
        <taxon>Alphaproteobacteria</taxon>
        <taxon>Hyphomicrobiales</taxon>
        <taxon>Methylobacteriaceae</taxon>
        <taxon>Methylorubrum</taxon>
    </lineage>
</organism>
<reference evidence="2" key="2">
    <citation type="submission" date="2021-09" db="EMBL/GenBank/DDBJ databases">
        <authorList>
            <person name="Gilroy R."/>
        </authorList>
    </citation>
    <scope>NUCLEOTIDE SEQUENCE</scope>
    <source>
        <strain evidence="2">316</strain>
    </source>
</reference>
<evidence type="ECO:0000256" key="1">
    <source>
        <dbReference type="SAM" id="SignalP"/>
    </source>
</evidence>
<reference evidence="2" key="1">
    <citation type="journal article" date="2021" name="PeerJ">
        <title>Extensive microbial diversity within the chicken gut microbiome revealed by metagenomics and culture.</title>
        <authorList>
            <person name="Gilroy R."/>
            <person name="Ravi A."/>
            <person name="Getino M."/>
            <person name="Pursley I."/>
            <person name="Horton D.L."/>
            <person name="Alikhan N.F."/>
            <person name="Baker D."/>
            <person name="Gharbi K."/>
            <person name="Hall N."/>
            <person name="Watson M."/>
            <person name="Adriaenssens E.M."/>
            <person name="Foster-Nyarko E."/>
            <person name="Jarju S."/>
            <person name="Secka A."/>
            <person name="Antonio M."/>
            <person name="Oren A."/>
            <person name="Chaudhuri R.R."/>
            <person name="La Ragione R."/>
            <person name="Hildebrand F."/>
            <person name="Pallen M.J."/>
        </authorList>
    </citation>
    <scope>NUCLEOTIDE SEQUENCE</scope>
    <source>
        <strain evidence="2">316</strain>
    </source>
</reference>
<comment type="caution">
    <text evidence="2">The sequence shown here is derived from an EMBL/GenBank/DDBJ whole genome shotgun (WGS) entry which is preliminary data.</text>
</comment>
<name>A0A921JG99_9HYPH</name>
<dbReference type="EMBL" id="DYYG01000052">
    <property type="protein sequence ID" value="HJE25431.1"/>
    <property type="molecule type" value="Genomic_DNA"/>
</dbReference>
<dbReference type="Proteomes" id="UP000742631">
    <property type="component" value="Unassembled WGS sequence"/>
</dbReference>